<feature type="transmembrane region" description="Helical" evidence="1">
    <location>
        <begin position="172"/>
        <end position="191"/>
    </location>
</feature>
<sequence length="249" mass="29090">MADDNISKGAGIIPDFFHDIIAYIIPGYIVIVTVIVNITIITNKGWANIEKINFASISISFIVAYVLGRFFEQLGKITIHNRVFPFVLKAHKRPSPKWTLIFDEENDEYSSVFKARLIVKIKEWYKTTLGDDFIEKCKFEIKDDYFNLIQFYLRERFPAVALYEKKQNATIVLTRSLTLIFFSNILLYPIVLGCLTRFKDVTWSPLAFIWILGTIIFSIVLYSRFKQDQKYHAMYIFENFMGLKKLLSS</sequence>
<evidence type="ECO:0000313" key="2">
    <source>
        <dbReference type="EMBL" id="MDE5419145.1"/>
    </source>
</evidence>
<keyword evidence="1" id="KW-0812">Transmembrane</keyword>
<dbReference type="Proteomes" id="UP001528920">
    <property type="component" value="Unassembled WGS sequence"/>
</dbReference>
<feature type="transmembrane region" description="Helical" evidence="1">
    <location>
        <begin position="52"/>
        <end position="71"/>
    </location>
</feature>
<organism evidence="2 3">
    <name type="scientific">Paralabilibaculum antarcticum</name>
    <dbReference type="NCBI Taxonomy" id="2912572"/>
    <lineage>
        <taxon>Bacteria</taxon>
        <taxon>Pseudomonadati</taxon>
        <taxon>Bacteroidota</taxon>
        <taxon>Bacteroidia</taxon>
        <taxon>Marinilabiliales</taxon>
        <taxon>Marinifilaceae</taxon>
        <taxon>Paralabilibaculum</taxon>
    </lineage>
</organism>
<feature type="transmembrane region" description="Helical" evidence="1">
    <location>
        <begin position="20"/>
        <end position="40"/>
    </location>
</feature>
<accession>A0ABT5VV55</accession>
<keyword evidence="1" id="KW-1133">Transmembrane helix</keyword>
<feature type="transmembrane region" description="Helical" evidence="1">
    <location>
        <begin position="203"/>
        <end position="222"/>
    </location>
</feature>
<gene>
    <name evidence="2" type="ORF">L3049_14185</name>
</gene>
<evidence type="ECO:0000313" key="3">
    <source>
        <dbReference type="Proteomes" id="UP001528920"/>
    </source>
</evidence>
<reference evidence="2 3" key="1">
    <citation type="submission" date="2022-01" db="EMBL/GenBank/DDBJ databases">
        <title>Labilibaculum sp. nov, a marine bacterium isolated from Antarctica.</title>
        <authorList>
            <person name="Dai W."/>
        </authorList>
    </citation>
    <scope>NUCLEOTIDE SEQUENCE [LARGE SCALE GENOMIC DNA]</scope>
    <source>
        <strain evidence="2 3">DW002</strain>
    </source>
</reference>
<dbReference type="EMBL" id="JAKJSC010000002">
    <property type="protein sequence ID" value="MDE5419145.1"/>
    <property type="molecule type" value="Genomic_DNA"/>
</dbReference>
<comment type="caution">
    <text evidence="2">The sequence shown here is derived from an EMBL/GenBank/DDBJ whole genome shotgun (WGS) entry which is preliminary data.</text>
</comment>
<evidence type="ECO:0000256" key="1">
    <source>
        <dbReference type="SAM" id="Phobius"/>
    </source>
</evidence>
<proteinExistence type="predicted"/>
<keyword evidence="1" id="KW-0472">Membrane</keyword>
<keyword evidence="3" id="KW-1185">Reference proteome</keyword>
<name>A0ABT5VV55_9BACT</name>
<protein>
    <submittedName>
        <fullName evidence="2">Uncharacterized protein</fullName>
    </submittedName>
</protein>
<dbReference type="RefSeq" id="WP_275110474.1">
    <property type="nucleotide sequence ID" value="NZ_JAKJSC010000002.1"/>
</dbReference>